<accession>D8LGV8</accession>
<dbReference type="InParanoid" id="D8LGV8"/>
<evidence type="ECO:0000313" key="3">
    <source>
        <dbReference type="EMBL" id="CBN75811.1"/>
    </source>
</evidence>
<dbReference type="OrthoDB" id="10373359at2759"/>
<dbReference type="EMBL" id="FN649760">
    <property type="protein sequence ID" value="CBN75811.1"/>
    <property type="molecule type" value="Genomic_DNA"/>
</dbReference>
<keyword evidence="1" id="KW-0175">Coiled coil</keyword>
<evidence type="ECO:0000313" key="4">
    <source>
        <dbReference type="Proteomes" id="UP000002630"/>
    </source>
</evidence>
<feature type="compositionally biased region" description="Basic and acidic residues" evidence="2">
    <location>
        <begin position="37"/>
        <end position="51"/>
    </location>
</feature>
<dbReference type="AlphaFoldDB" id="D8LGV8"/>
<dbReference type="Proteomes" id="UP000002630">
    <property type="component" value="Unassembled WGS sequence"/>
</dbReference>
<gene>
    <name evidence="3" type="ORF">Esi_0181_0053</name>
</gene>
<feature type="region of interest" description="Disordered" evidence="2">
    <location>
        <begin position="225"/>
        <end position="311"/>
    </location>
</feature>
<feature type="compositionally biased region" description="Gly residues" evidence="2">
    <location>
        <begin position="439"/>
        <end position="455"/>
    </location>
</feature>
<name>D8LGV8_ECTSI</name>
<reference evidence="3 4" key="1">
    <citation type="journal article" date="2010" name="Nature">
        <title>The Ectocarpus genome and the independent evolution of multicellularity in brown algae.</title>
        <authorList>
            <person name="Cock J.M."/>
            <person name="Sterck L."/>
            <person name="Rouze P."/>
            <person name="Scornet D."/>
            <person name="Allen A.E."/>
            <person name="Amoutzias G."/>
            <person name="Anthouard V."/>
            <person name="Artiguenave F."/>
            <person name="Aury J.M."/>
            <person name="Badger J.H."/>
            <person name="Beszteri B."/>
            <person name="Billiau K."/>
            <person name="Bonnet E."/>
            <person name="Bothwell J.H."/>
            <person name="Bowler C."/>
            <person name="Boyen C."/>
            <person name="Brownlee C."/>
            <person name="Carrano C.J."/>
            <person name="Charrier B."/>
            <person name="Cho G.Y."/>
            <person name="Coelho S.M."/>
            <person name="Collen J."/>
            <person name="Corre E."/>
            <person name="Da Silva C."/>
            <person name="Delage L."/>
            <person name="Delaroque N."/>
            <person name="Dittami S.M."/>
            <person name="Doulbeau S."/>
            <person name="Elias M."/>
            <person name="Farnham G."/>
            <person name="Gachon C.M."/>
            <person name="Gschloessl B."/>
            <person name="Heesch S."/>
            <person name="Jabbari K."/>
            <person name="Jubin C."/>
            <person name="Kawai H."/>
            <person name="Kimura K."/>
            <person name="Kloareg B."/>
            <person name="Kupper F.C."/>
            <person name="Lang D."/>
            <person name="Le Bail A."/>
            <person name="Leblanc C."/>
            <person name="Lerouge P."/>
            <person name="Lohr M."/>
            <person name="Lopez P.J."/>
            <person name="Martens C."/>
            <person name="Maumus F."/>
            <person name="Michel G."/>
            <person name="Miranda-Saavedra D."/>
            <person name="Morales J."/>
            <person name="Moreau H."/>
            <person name="Motomura T."/>
            <person name="Nagasato C."/>
            <person name="Napoli C.A."/>
            <person name="Nelson D.R."/>
            <person name="Nyvall-Collen P."/>
            <person name="Peters A.F."/>
            <person name="Pommier C."/>
            <person name="Potin P."/>
            <person name="Poulain J."/>
            <person name="Quesneville H."/>
            <person name="Read B."/>
            <person name="Rensing S.A."/>
            <person name="Ritter A."/>
            <person name="Rousvoal S."/>
            <person name="Samanta M."/>
            <person name="Samson G."/>
            <person name="Schroeder D.C."/>
            <person name="Segurens B."/>
            <person name="Strittmatter M."/>
            <person name="Tonon T."/>
            <person name="Tregear J.W."/>
            <person name="Valentin K."/>
            <person name="von Dassow P."/>
            <person name="Yamagishi T."/>
            <person name="Van de Peer Y."/>
            <person name="Wincker P."/>
        </authorList>
    </citation>
    <scope>NUCLEOTIDE SEQUENCE [LARGE SCALE GENOMIC DNA]</scope>
    <source>
        <strain evidence="4">Ec32 / CCAP1310/4</strain>
    </source>
</reference>
<protein>
    <submittedName>
        <fullName evidence="3">Uncharacterized protein</fullName>
    </submittedName>
</protein>
<feature type="compositionally biased region" description="Basic and acidic residues" evidence="2">
    <location>
        <begin position="247"/>
        <end position="273"/>
    </location>
</feature>
<feature type="region of interest" description="Disordered" evidence="2">
    <location>
        <begin position="412"/>
        <end position="469"/>
    </location>
</feature>
<evidence type="ECO:0000256" key="2">
    <source>
        <dbReference type="SAM" id="MobiDB-lite"/>
    </source>
</evidence>
<proteinExistence type="predicted"/>
<organism evidence="3 4">
    <name type="scientific">Ectocarpus siliculosus</name>
    <name type="common">Brown alga</name>
    <name type="synonym">Conferva siliculosa</name>
    <dbReference type="NCBI Taxonomy" id="2880"/>
    <lineage>
        <taxon>Eukaryota</taxon>
        <taxon>Sar</taxon>
        <taxon>Stramenopiles</taxon>
        <taxon>Ochrophyta</taxon>
        <taxon>PX clade</taxon>
        <taxon>Phaeophyceae</taxon>
        <taxon>Ectocarpales</taxon>
        <taxon>Ectocarpaceae</taxon>
        <taxon>Ectocarpus</taxon>
    </lineage>
</organism>
<feature type="coiled-coil region" evidence="1">
    <location>
        <begin position="526"/>
        <end position="560"/>
    </location>
</feature>
<keyword evidence="4" id="KW-1185">Reference proteome</keyword>
<sequence>MTSLPKRIRPVPLPEAVPATPVPRTRCHAMHGNNYAAHDDDRAGGRADIHNLDAPGQQERHHFGGAPAGIGDDVAASRDIFGEQGGGFGWLREFGNGKTDIAGLVLSTVLLMTAVGAPLGAAADLGVVDGRVLDPSSLSHGPTAVRLNVENAVPVPTAEKARANRVGALNLGGLPPRRPPVTRVAGVESEVGAVGEASTRRTGPLAKMAGDSMSAVRDIAHRAGAIAASRGPGRESAPGAPGPLRTAKPDVHKEPPPEKTEDSGSVVGDDHPHTSLQRGVPSAGRSTTVNAVRSGGQVEDGTGAAAKAARSDQLEELENEHTKLFGDSLPLSTLPDSFNRAIRRALPSVLPPAMAVFLTVSMPAVILLLKGVGTTLVAVAKGYGKADRRRSDDGHDVGSALEVGFGGGGGVFGGSVGGEGKRRERGPETPGSAFQMFLGGNGGSGGVDAGGSGHGGDVDTRAGGPMGDSSGGVAPFAPPLTVQQVSTERQGFFSKPRQQHPQLKDTGGGFAVGDDAMAAMAMAAMTQELTVMKHSLQKEVESMRNELERASDDSRRLTDKLCRLEEDNRRLEAVVSRLGGQDARRLKAQLFSLLASPSMGQLGQGNPSTQLSPA</sequence>
<evidence type="ECO:0000256" key="1">
    <source>
        <dbReference type="SAM" id="Coils"/>
    </source>
</evidence>
<feature type="region of interest" description="Disordered" evidence="2">
    <location>
        <begin position="1"/>
        <end position="66"/>
    </location>
</feature>